<dbReference type="VEuPathDB" id="VectorBase:MDOMA2_003734"/>
<evidence type="ECO:0000313" key="5">
    <source>
        <dbReference type="Proteomes" id="UP001652621"/>
    </source>
</evidence>
<dbReference type="InterPro" id="IPR036046">
    <property type="entry name" value="Acylphosphatase-like_dom_sf"/>
</dbReference>
<dbReference type="VEuPathDB" id="VectorBase:MDOA009749"/>
<evidence type="ECO:0000313" key="4">
    <source>
        <dbReference type="EnsemblMetazoa" id="MDOA009749-PA"/>
    </source>
</evidence>
<dbReference type="AlphaFoldDB" id="A0A1I8MYM4"/>
<dbReference type="Proteomes" id="UP001652621">
    <property type="component" value="Unplaced"/>
</dbReference>
<dbReference type="EnsemblMetazoa" id="MDOA009749-RA">
    <property type="protein sequence ID" value="MDOA009749-PA"/>
    <property type="gene ID" value="MDOA009749"/>
</dbReference>
<proteinExistence type="inferred from homology"/>
<dbReference type="InterPro" id="IPR001792">
    <property type="entry name" value="Acylphosphatase-like_dom"/>
</dbReference>
<evidence type="ECO:0000256" key="1">
    <source>
        <dbReference type="PROSITE-ProRule" id="PRU00520"/>
    </source>
</evidence>
<dbReference type="PROSITE" id="PS51160">
    <property type="entry name" value="ACYLPHOSPHATASE_3"/>
    <property type="match status" value="1"/>
</dbReference>
<reference evidence="4" key="1">
    <citation type="submission" date="2020-05" db="UniProtKB">
        <authorList>
            <consortium name="EnsemblMetazoa"/>
        </authorList>
    </citation>
    <scope>IDENTIFICATION</scope>
    <source>
        <strain evidence="4">Aabys</strain>
    </source>
</reference>
<dbReference type="SUPFAM" id="SSF54975">
    <property type="entry name" value="Acylphosphatase/BLUF domain-like"/>
    <property type="match status" value="1"/>
</dbReference>
<organism evidence="4">
    <name type="scientific">Musca domestica</name>
    <name type="common">House fly</name>
    <dbReference type="NCBI Taxonomy" id="7370"/>
    <lineage>
        <taxon>Eukaryota</taxon>
        <taxon>Metazoa</taxon>
        <taxon>Ecdysozoa</taxon>
        <taxon>Arthropoda</taxon>
        <taxon>Hexapoda</taxon>
        <taxon>Insecta</taxon>
        <taxon>Pterygota</taxon>
        <taxon>Neoptera</taxon>
        <taxon>Endopterygota</taxon>
        <taxon>Diptera</taxon>
        <taxon>Brachycera</taxon>
        <taxon>Muscomorpha</taxon>
        <taxon>Muscoidea</taxon>
        <taxon>Muscidae</taxon>
        <taxon>Musca</taxon>
    </lineage>
</organism>
<comment type="similarity">
    <text evidence="2">Belongs to the acylphosphatase family.</text>
</comment>
<evidence type="ECO:0000259" key="3">
    <source>
        <dbReference type="PROSITE" id="PS51160"/>
    </source>
</evidence>
<comment type="caution">
    <text evidence="1">Lacks conserved residue(s) required for the propagation of feature annotation.</text>
</comment>
<reference evidence="6" key="2">
    <citation type="submission" date="2025-04" db="UniProtKB">
        <authorList>
            <consortium name="RefSeq"/>
        </authorList>
    </citation>
    <scope>IDENTIFICATION</scope>
    <source>
        <strain evidence="6">Aabys</strain>
    </source>
</reference>
<keyword evidence="5" id="KW-1185">Reference proteome</keyword>
<evidence type="ECO:0000313" key="6">
    <source>
        <dbReference type="RefSeq" id="XP_005184718.1"/>
    </source>
</evidence>
<dbReference type="Pfam" id="PF00708">
    <property type="entry name" value="Acylphosphatase"/>
    <property type="match status" value="1"/>
</dbReference>
<dbReference type="GeneID" id="101889987"/>
<feature type="domain" description="Acylphosphatase-like" evidence="3">
    <location>
        <begin position="9"/>
        <end position="98"/>
    </location>
</feature>
<sequence>MSGNKKKLSCDFDIEAKIPKGLYENFVAVQASLMGLRGYIEATAQGFKGRLETENKELLEKIKQIMEKSKDFMALITKTVFTEIKEIEKITEETFKIK</sequence>
<name>A0A1I8MYM4_MUSDO</name>
<protein>
    <submittedName>
        <fullName evidence="6">Uncharacterized protein LOC101889987</fullName>
    </submittedName>
</protein>
<dbReference type="Gene3D" id="3.30.70.100">
    <property type="match status" value="1"/>
</dbReference>
<gene>
    <name evidence="4" type="primary">101889987</name>
    <name evidence="6" type="synonym">LOC101889987</name>
</gene>
<dbReference type="OrthoDB" id="7961613at2759"/>
<dbReference type="KEGG" id="mde:101889987"/>
<dbReference type="eggNOG" id="KOG3360">
    <property type="taxonomic scope" value="Eukaryota"/>
</dbReference>
<accession>A0A1I8MYM4</accession>
<evidence type="ECO:0000256" key="2">
    <source>
        <dbReference type="RuleBase" id="RU004168"/>
    </source>
</evidence>
<dbReference type="RefSeq" id="XP_005184718.1">
    <property type="nucleotide sequence ID" value="XM_005184661.2"/>
</dbReference>